<dbReference type="Proteomes" id="UP000027180">
    <property type="component" value="Chromosome"/>
</dbReference>
<dbReference type="HOGENOM" id="CLU_2901058_0_0_5"/>
<evidence type="ECO:0000313" key="2">
    <source>
        <dbReference type="Proteomes" id="UP000027180"/>
    </source>
</evidence>
<organism evidence="1 2">
    <name type="scientific">Rhizobium etli bv. mimosae str. IE4771</name>
    <dbReference type="NCBI Taxonomy" id="1432050"/>
    <lineage>
        <taxon>Bacteria</taxon>
        <taxon>Pseudomonadati</taxon>
        <taxon>Pseudomonadota</taxon>
        <taxon>Alphaproteobacteria</taxon>
        <taxon>Hyphomicrobiales</taxon>
        <taxon>Rhizobiaceae</taxon>
        <taxon>Rhizobium/Agrobacterium group</taxon>
        <taxon>Rhizobium</taxon>
    </lineage>
</organism>
<reference evidence="1 2" key="1">
    <citation type="submission" date="2013-12" db="EMBL/GenBank/DDBJ databases">
        <title>Complete genome sequence of Rhizobium etli bv. mimosae IE4771.</title>
        <authorList>
            <person name="Bustos P."/>
            <person name="Santamaria R.I."/>
            <person name="Lozano L."/>
            <person name="Ormeno-Orrillo E."/>
            <person name="Rogel M.A."/>
            <person name="Romero D."/>
            <person name="Cevallos M.A."/>
            <person name="Martinez-Romero E."/>
            <person name="Gonzalez V."/>
        </authorList>
    </citation>
    <scope>NUCLEOTIDE SEQUENCE [LARGE SCALE GENOMIC DNA]</scope>
    <source>
        <strain evidence="1 2">IE4771</strain>
    </source>
</reference>
<dbReference type="AlphaFoldDB" id="A0A060HVH6"/>
<dbReference type="KEGG" id="rei:IE4771_CH00342"/>
<accession>A0A060HVH6</accession>
<name>A0A060HVH6_RHIET</name>
<proteinExistence type="predicted"/>
<gene>
    <name evidence="1" type="ORF">IE4771_CH00342</name>
</gene>
<dbReference type="EMBL" id="CP006986">
    <property type="protein sequence ID" value="AIC25509.1"/>
    <property type="molecule type" value="Genomic_DNA"/>
</dbReference>
<sequence length="62" mass="6740">MRIAPENRKCGPPAAHASCKPVLKSAILPVHSPDLNRESILRVLDAPGQSRSKAVASHAYYY</sequence>
<protein>
    <submittedName>
        <fullName evidence="1">Uncharacterized protein</fullName>
    </submittedName>
</protein>
<evidence type="ECO:0000313" key="1">
    <source>
        <dbReference type="EMBL" id="AIC25509.1"/>
    </source>
</evidence>